<evidence type="ECO:0000313" key="1">
    <source>
        <dbReference type="EMBL" id="KAJ3472269.1"/>
    </source>
</evidence>
<reference evidence="1" key="1">
    <citation type="submission" date="2022-07" db="EMBL/GenBank/DDBJ databases">
        <title>Genome Sequence of Lecanicillium saksenae.</title>
        <authorList>
            <person name="Buettner E."/>
        </authorList>
    </citation>
    <scope>NUCLEOTIDE SEQUENCE</scope>
    <source>
        <strain evidence="1">VT-O1</strain>
    </source>
</reference>
<gene>
    <name evidence="1" type="ORF">NLG97_g11134</name>
</gene>
<accession>A0ACC1QBR3</accession>
<evidence type="ECO:0000313" key="2">
    <source>
        <dbReference type="Proteomes" id="UP001148737"/>
    </source>
</evidence>
<organism evidence="1 2">
    <name type="scientific">Lecanicillium saksenae</name>
    <dbReference type="NCBI Taxonomy" id="468837"/>
    <lineage>
        <taxon>Eukaryota</taxon>
        <taxon>Fungi</taxon>
        <taxon>Dikarya</taxon>
        <taxon>Ascomycota</taxon>
        <taxon>Pezizomycotina</taxon>
        <taxon>Sordariomycetes</taxon>
        <taxon>Hypocreomycetidae</taxon>
        <taxon>Hypocreales</taxon>
        <taxon>Cordycipitaceae</taxon>
        <taxon>Lecanicillium</taxon>
    </lineage>
</organism>
<keyword evidence="2" id="KW-1185">Reference proteome</keyword>
<protein>
    <submittedName>
        <fullName evidence="1">Uncharacterized protein</fullName>
    </submittedName>
</protein>
<name>A0ACC1QBR3_9HYPO</name>
<comment type="caution">
    <text evidence="1">The sequence shown here is derived from an EMBL/GenBank/DDBJ whole genome shotgun (WGS) entry which is preliminary data.</text>
</comment>
<dbReference type="EMBL" id="JANAKD010003284">
    <property type="protein sequence ID" value="KAJ3472269.1"/>
    <property type="molecule type" value="Genomic_DNA"/>
</dbReference>
<sequence length="106" mass="11495">MGDDQAAELDALLGASLVKKQQQPKEEGDGVKKEEEEEEEEENDGSREERVKMKGDLEGKLEPDIKEEPDSAAGGITETPAKSEDADAAVGAVVFKKRKPKGLRTK</sequence>
<dbReference type="Proteomes" id="UP001148737">
    <property type="component" value="Unassembled WGS sequence"/>
</dbReference>
<proteinExistence type="predicted"/>